<gene>
    <name evidence="7" type="ORF">IRJ16_21770</name>
</gene>
<dbReference type="PROSITE" id="PS51352">
    <property type="entry name" value="THIOREDOXIN_2"/>
    <property type="match status" value="1"/>
</dbReference>
<dbReference type="EMBL" id="JADFFL010000012">
    <property type="protein sequence ID" value="MBE9664524.1"/>
    <property type="molecule type" value="Genomic_DNA"/>
</dbReference>
<feature type="chain" id="PRO_5037227392" evidence="5">
    <location>
        <begin position="24"/>
        <end position="523"/>
    </location>
</feature>
<dbReference type="InterPro" id="IPR036249">
    <property type="entry name" value="Thioredoxin-like_sf"/>
</dbReference>
<evidence type="ECO:0000256" key="5">
    <source>
        <dbReference type="SAM" id="SignalP"/>
    </source>
</evidence>
<dbReference type="Pfam" id="PF08534">
    <property type="entry name" value="Redoxin"/>
    <property type="match status" value="1"/>
</dbReference>
<organism evidence="7 8">
    <name type="scientific">Mucilaginibacter myungsuensis</name>
    <dbReference type="NCBI Taxonomy" id="649104"/>
    <lineage>
        <taxon>Bacteria</taxon>
        <taxon>Pseudomonadati</taxon>
        <taxon>Bacteroidota</taxon>
        <taxon>Sphingobacteriia</taxon>
        <taxon>Sphingobacteriales</taxon>
        <taxon>Sphingobacteriaceae</taxon>
        <taxon>Mucilaginibacter</taxon>
    </lineage>
</organism>
<proteinExistence type="predicted"/>
<keyword evidence="8" id="KW-1185">Reference proteome</keyword>
<dbReference type="Gene3D" id="3.40.30.10">
    <property type="entry name" value="Glutaredoxin"/>
    <property type="match status" value="1"/>
</dbReference>
<evidence type="ECO:0000313" key="7">
    <source>
        <dbReference type="EMBL" id="MBE9664524.1"/>
    </source>
</evidence>
<dbReference type="PANTHER" id="PTHR42852:SF6">
    <property type="entry name" value="THIOL:DISULFIDE INTERCHANGE PROTEIN DSBE"/>
    <property type="match status" value="1"/>
</dbReference>
<reference evidence="7" key="1">
    <citation type="submission" date="2020-10" db="EMBL/GenBank/DDBJ databases">
        <title>Mucilaginibacter mali sp. nov., isolated from rhizosphere soil of apple orchard.</title>
        <authorList>
            <person name="Lee J.-S."/>
            <person name="Kim H.S."/>
            <person name="Kim J.-S."/>
        </authorList>
    </citation>
    <scope>NUCLEOTIDE SEQUENCE</scope>
    <source>
        <strain evidence="7">KCTC 22746</strain>
    </source>
</reference>
<dbReference type="InterPro" id="IPR013740">
    <property type="entry name" value="Redoxin"/>
</dbReference>
<dbReference type="CDD" id="cd02966">
    <property type="entry name" value="TlpA_like_family"/>
    <property type="match status" value="1"/>
</dbReference>
<dbReference type="GO" id="GO:0017004">
    <property type="term" value="P:cytochrome complex assembly"/>
    <property type="evidence" value="ECO:0007669"/>
    <property type="project" value="UniProtKB-KW"/>
</dbReference>
<dbReference type="SUPFAM" id="SSF52833">
    <property type="entry name" value="Thioredoxin-like"/>
    <property type="match status" value="1"/>
</dbReference>
<evidence type="ECO:0000256" key="4">
    <source>
        <dbReference type="ARBA" id="ARBA00023284"/>
    </source>
</evidence>
<dbReference type="GO" id="GO:0030313">
    <property type="term" value="C:cell envelope"/>
    <property type="evidence" value="ECO:0007669"/>
    <property type="project" value="UniProtKB-SubCell"/>
</dbReference>
<sequence>MTRTFLRSFMVLAIGLTSINVSAQSKKQPAAKPAAKVSAQAPVAALKTYVIKGNVKNFTETFWSYFSSGLFKNLVIDVPVKADGSFFKTMETGNTSDIHFYLGEGLSALAKPGDTLTVEWDNKDIDDTFKITSNSGERQQELDLLLQLSKQYRKPMMDAVTALRSKDIADVEKFNKISELFTGEVKLLVKGPVTGNSKKILYDIYFRNLDMISKLNKTSKTNYVLPLAAAIPDNLKGMFGTANFYQTESWGYIDKVLDETMFMASHEYRDFLVSKVQGERPFSTVTYEGPAHENTESNFTLLNCYGAIAKLNLSPLILDWYLAHTIIDGFGYYPFDHVEAAYKRMLPEMKTAAFKDELTAYYKAMHTLKPGNPAPIISLKDENGKTVSLSDFKGKVVFMDFWGVYCGPCIGDIKTYGVEFHQKYKDKGVVFLNICVDAGVNEWKKSIADLKFDGINLRAPSPADPACKAYNVEGIPHYIIIDAKGNIVNNNAPNMGSLMGKGFSIKLDKQGNNELDLAITANK</sequence>
<dbReference type="InterPro" id="IPR050553">
    <property type="entry name" value="Thioredoxin_ResA/DsbE_sf"/>
</dbReference>
<name>A0A929KZE3_9SPHI</name>
<keyword evidence="4" id="KW-0676">Redox-active center</keyword>
<evidence type="ECO:0000259" key="6">
    <source>
        <dbReference type="PROSITE" id="PS51352"/>
    </source>
</evidence>
<comment type="subcellular location">
    <subcellularLocation>
        <location evidence="1">Cell envelope</location>
    </subcellularLocation>
</comment>
<dbReference type="RefSeq" id="WP_194113909.1">
    <property type="nucleotide sequence ID" value="NZ_JADFFL010000012.1"/>
</dbReference>
<keyword evidence="3" id="KW-1015">Disulfide bond</keyword>
<feature type="domain" description="Thioredoxin" evidence="6">
    <location>
        <begin position="368"/>
        <end position="512"/>
    </location>
</feature>
<comment type="caution">
    <text evidence="7">The sequence shown here is derived from an EMBL/GenBank/DDBJ whole genome shotgun (WGS) entry which is preliminary data.</text>
</comment>
<dbReference type="InterPro" id="IPR013766">
    <property type="entry name" value="Thioredoxin_domain"/>
</dbReference>
<dbReference type="GO" id="GO:0016491">
    <property type="term" value="F:oxidoreductase activity"/>
    <property type="evidence" value="ECO:0007669"/>
    <property type="project" value="InterPro"/>
</dbReference>
<keyword evidence="5" id="KW-0732">Signal</keyword>
<feature type="signal peptide" evidence="5">
    <location>
        <begin position="1"/>
        <end position="23"/>
    </location>
</feature>
<evidence type="ECO:0000256" key="2">
    <source>
        <dbReference type="ARBA" id="ARBA00022748"/>
    </source>
</evidence>
<dbReference type="PANTHER" id="PTHR42852">
    <property type="entry name" value="THIOL:DISULFIDE INTERCHANGE PROTEIN DSBE"/>
    <property type="match status" value="1"/>
</dbReference>
<dbReference type="AlphaFoldDB" id="A0A929KZE3"/>
<evidence type="ECO:0000256" key="3">
    <source>
        <dbReference type="ARBA" id="ARBA00023157"/>
    </source>
</evidence>
<dbReference type="Proteomes" id="UP000622475">
    <property type="component" value="Unassembled WGS sequence"/>
</dbReference>
<accession>A0A929KZE3</accession>
<evidence type="ECO:0000256" key="1">
    <source>
        <dbReference type="ARBA" id="ARBA00004196"/>
    </source>
</evidence>
<evidence type="ECO:0000313" key="8">
    <source>
        <dbReference type="Proteomes" id="UP000622475"/>
    </source>
</evidence>
<keyword evidence="2" id="KW-0201">Cytochrome c-type biogenesis</keyword>
<protein>
    <submittedName>
        <fullName evidence="7">TlpA family protein disulfide reductase</fullName>
    </submittedName>
</protein>